<protein>
    <recommendedName>
        <fullName evidence="2">Ribonuclease H1 N-terminal domain-containing protein</fullName>
    </recommendedName>
</protein>
<dbReference type="SUPFAM" id="SSF55658">
    <property type="entry name" value="L9 N-domain-like"/>
    <property type="match status" value="1"/>
</dbReference>
<dbReference type="InterPro" id="IPR011320">
    <property type="entry name" value="RNase_H1_N"/>
</dbReference>
<keyword evidence="4" id="KW-1185">Reference proteome</keyword>
<dbReference type="Proteomes" id="UP001231189">
    <property type="component" value="Unassembled WGS sequence"/>
</dbReference>
<accession>A0AAD8RNC4</accession>
<dbReference type="EMBL" id="JAUUTY010000005">
    <property type="protein sequence ID" value="KAK1628119.1"/>
    <property type="molecule type" value="Genomic_DNA"/>
</dbReference>
<keyword evidence="1" id="KW-0472">Membrane</keyword>
<keyword evidence="1" id="KW-0812">Transmembrane</keyword>
<gene>
    <name evidence="3" type="ORF">QYE76_002434</name>
</gene>
<keyword evidence="1" id="KW-1133">Transmembrane helix</keyword>
<dbReference type="Pfam" id="PF01693">
    <property type="entry name" value="Cauli_VI"/>
    <property type="match status" value="1"/>
</dbReference>
<evidence type="ECO:0000259" key="2">
    <source>
        <dbReference type="Pfam" id="PF01693"/>
    </source>
</evidence>
<evidence type="ECO:0000313" key="4">
    <source>
        <dbReference type="Proteomes" id="UP001231189"/>
    </source>
</evidence>
<reference evidence="3" key="1">
    <citation type="submission" date="2023-07" db="EMBL/GenBank/DDBJ databases">
        <title>A chromosome-level genome assembly of Lolium multiflorum.</title>
        <authorList>
            <person name="Chen Y."/>
            <person name="Copetti D."/>
            <person name="Kolliker R."/>
            <person name="Studer B."/>
        </authorList>
    </citation>
    <scope>NUCLEOTIDE SEQUENCE</scope>
    <source>
        <strain evidence="3">02402/16</strain>
        <tissue evidence="3">Leaf</tissue>
    </source>
</reference>
<organism evidence="3 4">
    <name type="scientific">Lolium multiflorum</name>
    <name type="common">Italian ryegrass</name>
    <name type="synonym">Lolium perenne subsp. multiflorum</name>
    <dbReference type="NCBI Taxonomy" id="4521"/>
    <lineage>
        <taxon>Eukaryota</taxon>
        <taxon>Viridiplantae</taxon>
        <taxon>Streptophyta</taxon>
        <taxon>Embryophyta</taxon>
        <taxon>Tracheophyta</taxon>
        <taxon>Spermatophyta</taxon>
        <taxon>Magnoliopsida</taxon>
        <taxon>Liliopsida</taxon>
        <taxon>Poales</taxon>
        <taxon>Poaceae</taxon>
        <taxon>BOP clade</taxon>
        <taxon>Pooideae</taxon>
        <taxon>Poodae</taxon>
        <taxon>Poeae</taxon>
        <taxon>Poeae Chloroplast Group 2 (Poeae type)</taxon>
        <taxon>Loliodinae</taxon>
        <taxon>Loliinae</taxon>
        <taxon>Lolium</taxon>
    </lineage>
</organism>
<dbReference type="AlphaFoldDB" id="A0AAD8RNC4"/>
<feature type="domain" description="Ribonuclease H1 N-terminal" evidence="2">
    <location>
        <begin position="205"/>
        <end position="243"/>
    </location>
</feature>
<dbReference type="InterPro" id="IPR009027">
    <property type="entry name" value="Ribosomal_bL9/RNase_H1_N"/>
</dbReference>
<evidence type="ECO:0000256" key="1">
    <source>
        <dbReference type="SAM" id="Phobius"/>
    </source>
</evidence>
<sequence length="280" mass="30577">MPPFGRLPRSEDDGWDLRHQIWPDLGLLLLLPLLRWLEGGVATSSIVFFNNQVAASFPSSMDFRSGVALLAGRGGVGEGGPDAVWCGFSSLLAGHGGEEEQKRISPILVCGEGSCPLCRCGGCFSSSSPLPSLTCRGGKTGRDGWTSWILPRRRLPVGCYGVSSELLCAKHALILVDSAILGRHGAILLGAAEEDVPLIEAEMTYYVVFDGRVPGVYEEWEDCKKQVHKFNGKCYKGYATRQETVAKWRNHQSNKSKMKTFVVLSLLLTIVADVLYFILV</sequence>
<dbReference type="Gene3D" id="3.40.970.10">
    <property type="entry name" value="Ribonuclease H1, N-terminal domain"/>
    <property type="match status" value="1"/>
</dbReference>
<dbReference type="InterPro" id="IPR037056">
    <property type="entry name" value="RNase_H1_N_sf"/>
</dbReference>
<feature type="transmembrane region" description="Helical" evidence="1">
    <location>
        <begin position="261"/>
        <end position="279"/>
    </location>
</feature>
<comment type="caution">
    <text evidence="3">The sequence shown here is derived from an EMBL/GenBank/DDBJ whole genome shotgun (WGS) entry which is preliminary data.</text>
</comment>
<evidence type="ECO:0000313" key="3">
    <source>
        <dbReference type="EMBL" id="KAK1628119.1"/>
    </source>
</evidence>
<proteinExistence type="predicted"/>
<name>A0AAD8RNC4_LOLMU</name>